<dbReference type="RefSeq" id="WP_188770850.1">
    <property type="nucleotide sequence ID" value="NZ_BMHK01000010.1"/>
</dbReference>
<dbReference type="EMBL" id="BMHK01000010">
    <property type="protein sequence ID" value="GGC00657.1"/>
    <property type="molecule type" value="Genomic_DNA"/>
</dbReference>
<evidence type="ECO:0000313" key="3">
    <source>
        <dbReference type="Proteomes" id="UP000608154"/>
    </source>
</evidence>
<dbReference type="GO" id="GO:0003824">
    <property type="term" value="F:catalytic activity"/>
    <property type="evidence" value="ECO:0007669"/>
    <property type="project" value="UniProtKB-ARBA"/>
</dbReference>
<evidence type="ECO:0000313" key="2">
    <source>
        <dbReference type="EMBL" id="GGC00657.1"/>
    </source>
</evidence>
<dbReference type="Gene3D" id="1.10.12.10">
    <property type="entry name" value="Lyase 2-enoyl-coa Hydratase, Chain A, domain 2"/>
    <property type="match status" value="1"/>
</dbReference>
<protein>
    <submittedName>
        <fullName evidence="2">Enoyl-CoA hydratase</fullName>
    </submittedName>
</protein>
<name>A0A916X5I1_9SPHN</name>
<dbReference type="InterPro" id="IPR014748">
    <property type="entry name" value="Enoyl-CoA_hydra_C"/>
</dbReference>
<dbReference type="SUPFAM" id="SSF52096">
    <property type="entry name" value="ClpP/crotonase"/>
    <property type="match status" value="1"/>
</dbReference>
<organism evidence="2 3">
    <name type="scientific">Novosphingobium endophyticum</name>
    <dbReference type="NCBI Taxonomy" id="1955250"/>
    <lineage>
        <taxon>Bacteria</taxon>
        <taxon>Pseudomonadati</taxon>
        <taxon>Pseudomonadota</taxon>
        <taxon>Alphaproteobacteria</taxon>
        <taxon>Sphingomonadales</taxon>
        <taxon>Sphingomonadaceae</taxon>
        <taxon>Novosphingobium</taxon>
    </lineage>
</organism>
<dbReference type="InterPro" id="IPR001753">
    <property type="entry name" value="Enoyl-CoA_hydra/iso"/>
</dbReference>
<accession>A0A916X5I1</accession>
<dbReference type="PANTHER" id="PTHR43459:SF3">
    <property type="entry name" value="ENOYL-COA HYDRATASE ECHA15 (ENOYL HYDRASE) (UNSATURATED ACYL-COA HYDRATASE) (CROTONASE)-RELATED"/>
    <property type="match status" value="1"/>
</dbReference>
<comment type="caution">
    <text evidence="2">The sequence shown here is derived from an EMBL/GenBank/DDBJ whole genome shotgun (WGS) entry which is preliminary data.</text>
</comment>
<evidence type="ECO:0000256" key="1">
    <source>
        <dbReference type="ARBA" id="ARBA00005254"/>
    </source>
</evidence>
<comment type="similarity">
    <text evidence="1">Belongs to the enoyl-CoA hydratase/isomerase family.</text>
</comment>
<dbReference type="Gene3D" id="3.90.226.10">
    <property type="entry name" value="2-enoyl-CoA Hydratase, Chain A, domain 1"/>
    <property type="match status" value="1"/>
</dbReference>
<sequence>MDYGSYEALRIERHERVLTITLDNPPMNAISRPMHAELARLFQDINRDPEVAVVVITGAGTRAFSAGGDIQRMRTRIEEGAHHEWVGSMREAKEIVYGLLRLERPLIARINGHAMGLGATLAVLSDFGFMLDSAKIADTHVKVGLTAGDGGALMWPILIGFARARHYLMTGDAMTGKEAAEMGLIHDSAPTVEALDAKVDALVNRLLDSAPAAINGTKASINLLLRKMLEGVIEAHLGFETQTYLSKDHYRAAVAFTEKDTPKFEGN</sequence>
<dbReference type="PANTHER" id="PTHR43459">
    <property type="entry name" value="ENOYL-COA HYDRATASE"/>
    <property type="match status" value="1"/>
</dbReference>
<dbReference type="AlphaFoldDB" id="A0A916X5I1"/>
<dbReference type="InterPro" id="IPR029045">
    <property type="entry name" value="ClpP/crotonase-like_dom_sf"/>
</dbReference>
<reference evidence="2" key="2">
    <citation type="submission" date="2020-09" db="EMBL/GenBank/DDBJ databases">
        <authorList>
            <person name="Sun Q."/>
            <person name="Zhou Y."/>
        </authorList>
    </citation>
    <scope>NUCLEOTIDE SEQUENCE</scope>
    <source>
        <strain evidence="2">CGMCC 1.15095</strain>
    </source>
</reference>
<reference evidence="2" key="1">
    <citation type="journal article" date="2014" name="Int. J. Syst. Evol. Microbiol.">
        <title>Complete genome sequence of Corynebacterium casei LMG S-19264T (=DSM 44701T), isolated from a smear-ripened cheese.</title>
        <authorList>
            <consortium name="US DOE Joint Genome Institute (JGI-PGF)"/>
            <person name="Walter F."/>
            <person name="Albersmeier A."/>
            <person name="Kalinowski J."/>
            <person name="Ruckert C."/>
        </authorList>
    </citation>
    <scope>NUCLEOTIDE SEQUENCE</scope>
    <source>
        <strain evidence="2">CGMCC 1.15095</strain>
    </source>
</reference>
<dbReference type="Pfam" id="PF00378">
    <property type="entry name" value="ECH_1"/>
    <property type="match status" value="1"/>
</dbReference>
<gene>
    <name evidence="2" type="ORF">GCM10011494_19030</name>
</gene>
<keyword evidence="3" id="KW-1185">Reference proteome</keyword>
<proteinExistence type="inferred from homology"/>
<dbReference type="Proteomes" id="UP000608154">
    <property type="component" value="Unassembled WGS sequence"/>
</dbReference>
<dbReference type="CDD" id="cd06558">
    <property type="entry name" value="crotonase-like"/>
    <property type="match status" value="1"/>
</dbReference>